<evidence type="ECO:0000313" key="1">
    <source>
        <dbReference type="EMBL" id="KAK9014782.1"/>
    </source>
</evidence>
<gene>
    <name evidence="1" type="ORF">V6N11_005923</name>
</gene>
<evidence type="ECO:0000313" key="2">
    <source>
        <dbReference type="Proteomes" id="UP001396334"/>
    </source>
</evidence>
<dbReference type="EMBL" id="JBBPBN010000021">
    <property type="protein sequence ID" value="KAK9014782.1"/>
    <property type="molecule type" value="Genomic_DNA"/>
</dbReference>
<comment type="caution">
    <text evidence="1">The sequence shown here is derived from an EMBL/GenBank/DDBJ whole genome shotgun (WGS) entry which is preliminary data.</text>
</comment>
<name>A0ABR2RPZ9_9ROSI</name>
<accession>A0ABR2RPZ9</accession>
<organism evidence="1 2">
    <name type="scientific">Hibiscus sabdariffa</name>
    <name type="common">roselle</name>
    <dbReference type="NCBI Taxonomy" id="183260"/>
    <lineage>
        <taxon>Eukaryota</taxon>
        <taxon>Viridiplantae</taxon>
        <taxon>Streptophyta</taxon>
        <taxon>Embryophyta</taxon>
        <taxon>Tracheophyta</taxon>
        <taxon>Spermatophyta</taxon>
        <taxon>Magnoliopsida</taxon>
        <taxon>eudicotyledons</taxon>
        <taxon>Gunneridae</taxon>
        <taxon>Pentapetalae</taxon>
        <taxon>rosids</taxon>
        <taxon>malvids</taxon>
        <taxon>Malvales</taxon>
        <taxon>Malvaceae</taxon>
        <taxon>Malvoideae</taxon>
        <taxon>Hibiscus</taxon>
    </lineage>
</organism>
<dbReference type="Proteomes" id="UP001396334">
    <property type="component" value="Unassembled WGS sequence"/>
</dbReference>
<protein>
    <submittedName>
        <fullName evidence="1">Uncharacterized protein</fullName>
    </submittedName>
</protein>
<proteinExistence type="predicted"/>
<sequence>MTGELLQKLGREKTKICMQRQSIELFSDEDSGGNSLVVDNLVSIVEIVFIFGHVKACPLAFVRVCMVTTLAIAGLNQERGEDEC</sequence>
<keyword evidence="2" id="KW-1185">Reference proteome</keyword>
<reference evidence="1 2" key="1">
    <citation type="journal article" date="2024" name="G3 (Bethesda)">
        <title>Genome assembly of Hibiscus sabdariffa L. provides insights into metabolisms of medicinal natural products.</title>
        <authorList>
            <person name="Kim T."/>
        </authorList>
    </citation>
    <scope>NUCLEOTIDE SEQUENCE [LARGE SCALE GENOMIC DNA]</scope>
    <source>
        <strain evidence="1">TK-2024</strain>
        <tissue evidence="1">Old leaves</tissue>
    </source>
</reference>